<protein>
    <recommendedName>
        <fullName evidence="5">DUF3558 domain-containing protein</fullName>
    </recommendedName>
</protein>
<proteinExistence type="predicted"/>
<dbReference type="AlphaFoldDB" id="A0A3G8JKM3"/>
<evidence type="ECO:0008006" key="5">
    <source>
        <dbReference type="Google" id="ProtNLM"/>
    </source>
</evidence>
<dbReference type="Pfam" id="PF12079">
    <property type="entry name" value="DUF3558"/>
    <property type="match status" value="1"/>
</dbReference>
<name>A0A3G8JKM3_9ACTN</name>
<keyword evidence="4" id="KW-1185">Reference proteome</keyword>
<gene>
    <name evidence="3" type="ORF">D7316_02227</name>
</gene>
<evidence type="ECO:0000256" key="1">
    <source>
        <dbReference type="SAM" id="MobiDB-lite"/>
    </source>
</evidence>
<dbReference type="PROSITE" id="PS51257">
    <property type="entry name" value="PROKAR_LIPOPROTEIN"/>
    <property type="match status" value="1"/>
</dbReference>
<dbReference type="Proteomes" id="UP000271469">
    <property type="component" value="Chromosome"/>
</dbReference>
<feature type="region of interest" description="Disordered" evidence="1">
    <location>
        <begin position="25"/>
        <end position="56"/>
    </location>
</feature>
<feature type="signal peptide" evidence="2">
    <location>
        <begin position="1"/>
        <end position="20"/>
    </location>
</feature>
<sequence length="186" mass="19650">MTSRSSTIIAGLLVLFTLSACTTTSDTSSETLGPSPVPPVVETPATDPNPTGFSPEQLCETLTPDDVAPLTDGEVTDAPTPTSFRGLPECKWPVENGYGWLKMGVFMPVDANGLLATAARKYPVGDGMGYQLLPGDNGTCKAMVQTPRVPEGYVLSVDVNPSDDMESNLCEKAVPQTEKVLKALGW</sequence>
<dbReference type="KEGG" id="gom:D7316_02227"/>
<dbReference type="InterPro" id="IPR024520">
    <property type="entry name" value="DUF3558"/>
</dbReference>
<evidence type="ECO:0000256" key="2">
    <source>
        <dbReference type="SAM" id="SignalP"/>
    </source>
</evidence>
<organism evidence="3 4">
    <name type="scientific">Gordonia insulae</name>
    <dbReference type="NCBI Taxonomy" id="2420509"/>
    <lineage>
        <taxon>Bacteria</taxon>
        <taxon>Bacillati</taxon>
        <taxon>Actinomycetota</taxon>
        <taxon>Actinomycetes</taxon>
        <taxon>Mycobacteriales</taxon>
        <taxon>Gordoniaceae</taxon>
        <taxon>Gordonia</taxon>
    </lineage>
</organism>
<accession>A0A3G8JKM3</accession>
<keyword evidence="2" id="KW-0732">Signal</keyword>
<feature type="chain" id="PRO_5038399947" description="DUF3558 domain-containing protein" evidence="2">
    <location>
        <begin position="21"/>
        <end position="186"/>
    </location>
</feature>
<evidence type="ECO:0000313" key="4">
    <source>
        <dbReference type="Proteomes" id="UP000271469"/>
    </source>
</evidence>
<reference evidence="3 4" key="1">
    <citation type="submission" date="2018-11" db="EMBL/GenBank/DDBJ databases">
        <title>Gordonia insulae sp. nov., isolated from an island soil.</title>
        <authorList>
            <person name="Kim Y.S."/>
            <person name="Kim S.B."/>
        </authorList>
    </citation>
    <scope>NUCLEOTIDE SEQUENCE [LARGE SCALE GENOMIC DNA]</scope>
    <source>
        <strain evidence="3 4">MMS17-SY073</strain>
    </source>
</reference>
<dbReference type="EMBL" id="CP033972">
    <property type="protein sequence ID" value="AZG45631.1"/>
    <property type="molecule type" value="Genomic_DNA"/>
</dbReference>
<evidence type="ECO:0000313" key="3">
    <source>
        <dbReference type="EMBL" id="AZG45631.1"/>
    </source>
</evidence>
<dbReference type="RefSeq" id="WP_164473768.1">
    <property type="nucleotide sequence ID" value="NZ_CP033972.1"/>
</dbReference>